<evidence type="ECO:0000313" key="2">
    <source>
        <dbReference type="Proteomes" id="UP000308600"/>
    </source>
</evidence>
<name>A0ACD3AN48_9AGAR</name>
<organism evidence="1 2">
    <name type="scientific">Pluteus cervinus</name>
    <dbReference type="NCBI Taxonomy" id="181527"/>
    <lineage>
        <taxon>Eukaryota</taxon>
        <taxon>Fungi</taxon>
        <taxon>Dikarya</taxon>
        <taxon>Basidiomycota</taxon>
        <taxon>Agaricomycotina</taxon>
        <taxon>Agaricomycetes</taxon>
        <taxon>Agaricomycetidae</taxon>
        <taxon>Agaricales</taxon>
        <taxon>Pluteineae</taxon>
        <taxon>Pluteaceae</taxon>
        <taxon>Pluteus</taxon>
    </lineage>
</organism>
<evidence type="ECO:0000313" key="1">
    <source>
        <dbReference type="EMBL" id="TFK66941.1"/>
    </source>
</evidence>
<gene>
    <name evidence="1" type="ORF">BDN72DRAFT_859533</name>
</gene>
<dbReference type="Proteomes" id="UP000308600">
    <property type="component" value="Unassembled WGS sequence"/>
</dbReference>
<protein>
    <submittedName>
        <fullName evidence="1">Uncharacterized protein</fullName>
    </submittedName>
</protein>
<reference evidence="1 2" key="1">
    <citation type="journal article" date="2019" name="Nat. Ecol. Evol.">
        <title>Megaphylogeny resolves global patterns of mushroom evolution.</title>
        <authorList>
            <person name="Varga T."/>
            <person name="Krizsan K."/>
            <person name="Foldi C."/>
            <person name="Dima B."/>
            <person name="Sanchez-Garcia M."/>
            <person name="Sanchez-Ramirez S."/>
            <person name="Szollosi G.J."/>
            <person name="Szarkandi J.G."/>
            <person name="Papp V."/>
            <person name="Albert L."/>
            <person name="Andreopoulos W."/>
            <person name="Angelini C."/>
            <person name="Antonin V."/>
            <person name="Barry K.W."/>
            <person name="Bougher N.L."/>
            <person name="Buchanan P."/>
            <person name="Buyck B."/>
            <person name="Bense V."/>
            <person name="Catcheside P."/>
            <person name="Chovatia M."/>
            <person name="Cooper J."/>
            <person name="Damon W."/>
            <person name="Desjardin D."/>
            <person name="Finy P."/>
            <person name="Geml J."/>
            <person name="Haridas S."/>
            <person name="Hughes K."/>
            <person name="Justo A."/>
            <person name="Karasinski D."/>
            <person name="Kautmanova I."/>
            <person name="Kiss B."/>
            <person name="Kocsube S."/>
            <person name="Kotiranta H."/>
            <person name="LaButti K.M."/>
            <person name="Lechner B.E."/>
            <person name="Liimatainen K."/>
            <person name="Lipzen A."/>
            <person name="Lukacs Z."/>
            <person name="Mihaltcheva S."/>
            <person name="Morgado L.N."/>
            <person name="Niskanen T."/>
            <person name="Noordeloos M.E."/>
            <person name="Ohm R.A."/>
            <person name="Ortiz-Santana B."/>
            <person name="Ovrebo C."/>
            <person name="Racz N."/>
            <person name="Riley R."/>
            <person name="Savchenko A."/>
            <person name="Shiryaev A."/>
            <person name="Soop K."/>
            <person name="Spirin V."/>
            <person name="Szebenyi C."/>
            <person name="Tomsovsky M."/>
            <person name="Tulloss R.E."/>
            <person name="Uehling J."/>
            <person name="Grigoriev I.V."/>
            <person name="Vagvolgyi C."/>
            <person name="Papp T."/>
            <person name="Martin F.M."/>
            <person name="Miettinen O."/>
            <person name="Hibbett D.S."/>
            <person name="Nagy L.G."/>
        </authorList>
    </citation>
    <scope>NUCLEOTIDE SEQUENCE [LARGE SCALE GENOMIC DNA]</scope>
    <source>
        <strain evidence="1 2">NL-1719</strain>
    </source>
</reference>
<dbReference type="EMBL" id="ML208390">
    <property type="protein sequence ID" value="TFK66941.1"/>
    <property type="molecule type" value="Genomic_DNA"/>
</dbReference>
<keyword evidence="2" id="KW-1185">Reference proteome</keyword>
<accession>A0ACD3AN48</accession>
<sequence>MSVVVEGYNGHVEETGRDDEVVLAIVKRRQRRALSRLFVEVQVVRRVPAAVAALDASAGLPGMPRRRAADLHHMAVDRRRLGGAGAEFEAPIRDGVDRVAGLSDYKGGCGKLESKLKSKKNEIKRNGTRGEKEKKKSSRERKKKTASWWVGAGERERQGETQRKRTGNVSGLCMQGGTRVEL</sequence>
<proteinExistence type="predicted"/>